<dbReference type="InterPro" id="IPR047187">
    <property type="entry name" value="SF1_C_Upf1"/>
</dbReference>
<dbReference type="InterPro" id="IPR000058">
    <property type="entry name" value="Znf_AN1"/>
</dbReference>
<dbReference type="NCBIfam" id="TIGR00376">
    <property type="entry name" value="IGHMBP2 family helicase"/>
    <property type="match status" value="1"/>
</dbReference>
<feature type="compositionally biased region" description="Acidic residues" evidence="15">
    <location>
        <begin position="776"/>
        <end position="787"/>
    </location>
</feature>
<gene>
    <name evidence="18" type="ORF">P43SY_003260</name>
</gene>
<keyword evidence="5" id="KW-0963">Cytoplasm</keyword>
<keyword evidence="13" id="KW-0539">Nucleus</keyword>
<keyword evidence="9" id="KW-0378">Hydrolase</keyword>
<evidence type="ECO:0000256" key="7">
    <source>
        <dbReference type="ARBA" id="ARBA00022741"/>
    </source>
</evidence>
<feature type="region of interest" description="Disordered" evidence="15">
    <location>
        <begin position="692"/>
        <end position="829"/>
    </location>
</feature>
<dbReference type="InterPro" id="IPR014001">
    <property type="entry name" value="Helicase_ATP-bd"/>
</dbReference>
<dbReference type="EC" id="3.6.4.12" evidence="4"/>
<organism evidence="18 19">
    <name type="scientific">Pythium insidiosum</name>
    <name type="common">Pythiosis disease agent</name>
    <dbReference type="NCBI Taxonomy" id="114742"/>
    <lineage>
        <taxon>Eukaryota</taxon>
        <taxon>Sar</taxon>
        <taxon>Stramenopiles</taxon>
        <taxon>Oomycota</taxon>
        <taxon>Peronosporomycetes</taxon>
        <taxon>Pythiales</taxon>
        <taxon>Pythiaceae</taxon>
        <taxon>Pythium</taxon>
    </lineage>
</organism>
<dbReference type="InterPro" id="IPR041679">
    <property type="entry name" value="DNA2/NAM7-like_C"/>
</dbReference>
<comment type="caution">
    <text evidence="18">The sequence shown here is derived from an EMBL/GenBank/DDBJ whole genome shotgun (WGS) entry which is preliminary data.</text>
</comment>
<dbReference type="Proteomes" id="UP001209570">
    <property type="component" value="Unassembled WGS sequence"/>
</dbReference>
<evidence type="ECO:0000256" key="2">
    <source>
        <dbReference type="ARBA" id="ARBA00004496"/>
    </source>
</evidence>
<dbReference type="Pfam" id="PF13086">
    <property type="entry name" value="AAA_11"/>
    <property type="match status" value="1"/>
</dbReference>
<evidence type="ECO:0000256" key="15">
    <source>
        <dbReference type="SAM" id="MobiDB-lite"/>
    </source>
</evidence>
<dbReference type="SMART" id="SM00487">
    <property type="entry name" value="DEXDc"/>
    <property type="match status" value="1"/>
</dbReference>
<dbReference type="GO" id="GO:0016787">
    <property type="term" value="F:hydrolase activity"/>
    <property type="evidence" value="ECO:0007669"/>
    <property type="project" value="UniProtKB-KW"/>
</dbReference>
<dbReference type="InterPro" id="IPR048761">
    <property type="entry name" value="SMUBP-2_HCS1_1B"/>
</dbReference>
<evidence type="ECO:0000256" key="13">
    <source>
        <dbReference type="ARBA" id="ARBA00023242"/>
    </source>
</evidence>
<dbReference type="GO" id="GO:0005737">
    <property type="term" value="C:cytoplasm"/>
    <property type="evidence" value="ECO:0007669"/>
    <property type="project" value="UniProtKB-SubCell"/>
</dbReference>
<dbReference type="SUPFAM" id="SSF118310">
    <property type="entry name" value="AN1-like Zinc finger"/>
    <property type="match status" value="1"/>
</dbReference>
<evidence type="ECO:0000256" key="11">
    <source>
        <dbReference type="ARBA" id="ARBA00022833"/>
    </source>
</evidence>
<evidence type="ECO:0000313" key="18">
    <source>
        <dbReference type="EMBL" id="KAJ0396237.1"/>
    </source>
</evidence>
<name>A0AAD5LF21_PYTIN</name>
<dbReference type="CDD" id="cd18044">
    <property type="entry name" value="DEXXQc_SMUBP2"/>
    <property type="match status" value="1"/>
</dbReference>
<feature type="compositionally biased region" description="Basic residues" evidence="15">
    <location>
        <begin position="1008"/>
        <end position="1026"/>
    </location>
</feature>
<dbReference type="Pfam" id="PF01428">
    <property type="entry name" value="zf-AN1"/>
    <property type="match status" value="1"/>
</dbReference>
<accession>A0AAD5LF21</accession>
<dbReference type="Gene3D" id="2.40.30.270">
    <property type="match status" value="1"/>
</dbReference>
<feature type="domain" description="Helicase ATP-binding" evidence="17">
    <location>
        <begin position="188"/>
        <end position="441"/>
    </location>
</feature>
<dbReference type="GO" id="GO:0005634">
    <property type="term" value="C:nucleus"/>
    <property type="evidence" value="ECO:0007669"/>
    <property type="project" value="UniProtKB-SubCell"/>
</dbReference>
<keyword evidence="7" id="KW-0547">Nucleotide-binding</keyword>
<feature type="compositionally biased region" description="Polar residues" evidence="15">
    <location>
        <begin position="711"/>
        <end position="721"/>
    </location>
</feature>
<keyword evidence="10" id="KW-0347">Helicase</keyword>
<dbReference type="GO" id="GO:0003677">
    <property type="term" value="F:DNA binding"/>
    <property type="evidence" value="ECO:0007669"/>
    <property type="project" value="InterPro"/>
</dbReference>
<evidence type="ECO:0000256" key="10">
    <source>
        <dbReference type="ARBA" id="ARBA00022806"/>
    </source>
</evidence>
<dbReference type="AlphaFoldDB" id="A0AAD5LF21"/>
<evidence type="ECO:0000313" key="19">
    <source>
        <dbReference type="Proteomes" id="UP001209570"/>
    </source>
</evidence>
<protein>
    <recommendedName>
        <fullName evidence="4">DNA helicase</fullName>
        <ecNumber evidence="4">3.6.4.12</ecNumber>
    </recommendedName>
</protein>
<dbReference type="GO" id="GO:0043139">
    <property type="term" value="F:5'-3' DNA helicase activity"/>
    <property type="evidence" value="ECO:0007669"/>
    <property type="project" value="TreeGrafter"/>
</dbReference>
<dbReference type="InterPro" id="IPR041677">
    <property type="entry name" value="DNA2/NAM7_AAA_11"/>
</dbReference>
<evidence type="ECO:0000256" key="3">
    <source>
        <dbReference type="ARBA" id="ARBA00007913"/>
    </source>
</evidence>
<dbReference type="InterPro" id="IPR027417">
    <property type="entry name" value="P-loop_NTPase"/>
</dbReference>
<dbReference type="PANTHER" id="PTHR43788">
    <property type="entry name" value="DNA2/NAM7 HELICASE FAMILY MEMBER"/>
    <property type="match status" value="1"/>
</dbReference>
<evidence type="ECO:0000259" key="16">
    <source>
        <dbReference type="SMART" id="SM00382"/>
    </source>
</evidence>
<keyword evidence="11" id="KW-0862">Zinc</keyword>
<evidence type="ECO:0000256" key="8">
    <source>
        <dbReference type="ARBA" id="ARBA00022771"/>
    </source>
</evidence>
<dbReference type="Gene3D" id="3.40.50.300">
    <property type="entry name" value="P-loop containing nucleotide triphosphate hydrolases"/>
    <property type="match status" value="2"/>
</dbReference>
<dbReference type="InterPro" id="IPR050534">
    <property type="entry name" value="Coronavir_polyprotein_1ab"/>
</dbReference>
<comment type="subcellular location">
    <subcellularLocation>
        <location evidence="2">Cytoplasm</location>
    </subcellularLocation>
    <subcellularLocation>
        <location evidence="1">Nucleus</location>
    </subcellularLocation>
</comment>
<reference evidence="18" key="1">
    <citation type="submission" date="2021-12" db="EMBL/GenBank/DDBJ databases">
        <title>Prjna785345.</title>
        <authorList>
            <person name="Rujirawat T."/>
            <person name="Krajaejun T."/>
        </authorList>
    </citation>
    <scope>NUCLEOTIDE SEQUENCE</scope>
    <source>
        <strain evidence="18">Pi057C3</strain>
    </source>
</reference>
<sequence length="1026" mass="111302">MTKLGPAMPLDRWVERTRRLLELERQEEVQAVQQELATRPDAENPGVLSQLRVAQLSTGLFGRTLVRLELPSPHVQRPKPHQFSVGDLVQLRVEAPDGSLPTGIVARVDETAVSVALSEGHDVDEAALWSAGRVTLDRLVNNATFAKLSEALDRLARHDGGAGQRLVDVVFSGVAPSWQTPLPTLTPFSDGLNASQLEAIRFALASKDVALIHGPPGTGKTTTVVELILQAVRTFGMKVLVCAPSNIAVDNVLEKMADASASARGHGQRLQMTRVGHPARLLPQILPFCLDARIERADGTEIVRDIRREMQQMETALQKKGKSMDRAARAEMRRELKSNRKELRQREQRVVRELLAHSDVVFATNVGAASKLLRDLTFDLVVIDEAAQALELSCWIPMRKAPRCVLAGDHHQLPPTIKSKAAAAQGLEVTLFDRLSRREETKCVVRMLDTQYRMHEHISDWSSRAMYGGALQSAASVARRKLSDLPHVSLGLVEDPDRVNATLLLLDTAGCELEEDATDGDGDDGAGGAASMLAMSKSNRGEAEVVARHVGELLRAGLKTHEIAVITPYNKQVQLLKALLLTEHPTLEIRSVDGFQGCEKEAVVMSLVRSNAAHEVGFLADDRRMNVAVTRAKRHVAIVCDTDTIRAHPFLKAMVEHFEQVGEYRSAHEYLDEGVVQGSPSVVASLDAAATASDGAGKKRATVAASPAAKQVTQQPPSQRTKAVASATGRAASKAEKQRVEKESTTDAREEVATPKEKAEDEETKRVDPDDRESSDNDDDNDDDDGEPAERQPKSAFAHLLHDDSSDDSAASSEDEAQTEAARAEQLASTNTLLKELHLSRLARQSAAPAAPANAAAAAAATSTSKAKKKNKKKKTTTSNKQATTPAAVAAVDERADGEDDLAFLTRQVEQGTRCCFQRPAAASAATMRCKKSTLTLGAVCRFCKLKYCYDHAQPEVHGCGDAVRAHERQQFHASAAKASGDAKKLTIEKRRLLGKKLDATVSEKSAARQHKPSQSSAKKKKKGKK</sequence>
<evidence type="ECO:0000256" key="6">
    <source>
        <dbReference type="ARBA" id="ARBA00022723"/>
    </source>
</evidence>
<proteinExistence type="inferred from homology"/>
<dbReference type="SUPFAM" id="SSF52540">
    <property type="entry name" value="P-loop containing nucleoside triphosphate hydrolases"/>
    <property type="match status" value="1"/>
</dbReference>
<dbReference type="InterPro" id="IPR035896">
    <property type="entry name" value="AN1-like_Znf"/>
</dbReference>
<evidence type="ECO:0000256" key="12">
    <source>
        <dbReference type="ARBA" id="ARBA00022840"/>
    </source>
</evidence>
<dbReference type="CDD" id="cd18808">
    <property type="entry name" value="SF1_C_Upf1"/>
    <property type="match status" value="1"/>
</dbReference>
<evidence type="ECO:0000256" key="9">
    <source>
        <dbReference type="ARBA" id="ARBA00022801"/>
    </source>
</evidence>
<feature type="compositionally biased region" description="Low complexity" evidence="15">
    <location>
        <begin position="877"/>
        <end position="887"/>
    </location>
</feature>
<evidence type="ECO:0000256" key="4">
    <source>
        <dbReference type="ARBA" id="ARBA00012551"/>
    </source>
</evidence>
<dbReference type="GO" id="GO:0008270">
    <property type="term" value="F:zinc ion binding"/>
    <property type="evidence" value="ECO:0007669"/>
    <property type="project" value="UniProtKB-KW"/>
</dbReference>
<feature type="region of interest" description="Disordered" evidence="15">
    <location>
        <begin position="999"/>
        <end position="1026"/>
    </location>
</feature>
<keyword evidence="8" id="KW-0863">Zinc-finger</keyword>
<dbReference type="Pfam" id="PF13087">
    <property type="entry name" value="AAA_12"/>
    <property type="match status" value="1"/>
</dbReference>
<dbReference type="PANTHER" id="PTHR43788:SF8">
    <property type="entry name" value="DNA-BINDING PROTEIN SMUBP-2"/>
    <property type="match status" value="1"/>
</dbReference>
<dbReference type="EMBL" id="JAKCXM010000304">
    <property type="protein sequence ID" value="KAJ0396237.1"/>
    <property type="molecule type" value="Genomic_DNA"/>
</dbReference>
<feature type="compositionally biased region" description="Basic and acidic residues" evidence="15">
    <location>
        <begin position="733"/>
        <end position="775"/>
    </location>
</feature>
<evidence type="ECO:0000256" key="14">
    <source>
        <dbReference type="ARBA" id="ARBA00048432"/>
    </source>
</evidence>
<comment type="catalytic activity">
    <reaction evidence="14">
        <text>ATP + H2O = ADP + phosphate + H(+)</text>
        <dbReference type="Rhea" id="RHEA:13065"/>
        <dbReference type="ChEBI" id="CHEBI:15377"/>
        <dbReference type="ChEBI" id="CHEBI:15378"/>
        <dbReference type="ChEBI" id="CHEBI:30616"/>
        <dbReference type="ChEBI" id="CHEBI:43474"/>
        <dbReference type="ChEBI" id="CHEBI:456216"/>
        <dbReference type="EC" id="3.6.4.12"/>
    </reaction>
    <physiologicalReaction direction="left-to-right" evidence="14">
        <dbReference type="Rhea" id="RHEA:13066"/>
    </physiologicalReaction>
</comment>
<dbReference type="SMART" id="SM00382">
    <property type="entry name" value="AAA"/>
    <property type="match status" value="1"/>
</dbReference>
<evidence type="ECO:0000256" key="1">
    <source>
        <dbReference type="ARBA" id="ARBA00004123"/>
    </source>
</evidence>
<feature type="domain" description="AAA+ ATPase" evidence="16">
    <location>
        <begin position="206"/>
        <end position="437"/>
    </location>
</feature>
<feature type="region of interest" description="Disordered" evidence="15">
    <location>
        <begin position="859"/>
        <end position="892"/>
    </location>
</feature>
<evidence type="ECO:0000259" key="17">
    <source>
        <dbReference type="SMART" id="SM00487"/>
    </source>
</evidence>
<keyword evidence="6" id="KW-0479">Metal-binding</keyword>
<dbReference type="InterPro" id="IPR003593">
    <property type="entry name" value="AAA+_ATPase"/>
</dbReference>
<feature type="compositionally biased region" description="Basic residues" evidence="15">
    <location>
        <begin position="866"/>
        <end position="876"/>
    </location>
</feature>
<dbReference type="GO" id="GO:0005524">
    <property type="term" value="F:ATP binding"/>
    <property type="evidence" value="ECO:0007669"/>
    <property type="project" value="UniProtKB-KW"/>
</dbReference>
<dbReference type="GO" id="GO:0003723">
    <property type="term" value="F:RNA binding"/>
    <property type="evidence" value="ECO:0007669"/>
    <property type="project" value="InterPro"/>
</dbReference>
<keyword evidence="19" id="KW-1185">Reference proteome</keyword>
<dbReference type="Pfam" id="PF21138">
    <property type="entry name" value="SMUBP-2_HCS1_1B"/>
    <property type="match status" value="1"/>
</dbReference>
<evidence type="ECO:0000256" key="5">
    <source>
        <dbReference type="ARBA" id="ARBA00022490"/>
    </source>
</evidence>
<dbReference type="InterPro" id="IPR004483">
    <property type="entry name" value="SMUBP-2/Hcs1-like"/>
</dbReference>
<comment type="similarity">
    <text evidence="3">Belongs to the DNA2/NAM7 helicase family.</text>
</comment>
<keyword evidence="12" id="KW-0067">ATP-binding</keyword>